<evidence type="ECO:0008006" key="3">
    <source>
        <dbReference type="Google" id="ProtNLM"/>
    </source>
</evidence>
<dbReference type="Proteomes" id="UP000045285">
    <property type="component" value="Unassembled WGS sequence"/>
</dbReference>
<dbReference type="InterPro" id="IPR035919">
    <property type="entry name" value="EAL_sf"/>
</dbReference>
<name>A0A090DUX1_MESPL</name>
<keyword evidence="2" id="KW-1185">Reference proteome</keyword>
<gene>
    <name evidence="1" type="ORF">MPL3356_330030</name>
</gene>
<proteinExistence type="predicted"/>
<accession>A0A090DUX1</accession>
<reference evidence="2" key="1">
    <citation type="submission" date="2014-08" db="EMBL/GenBank/DDBJ databases">
        <authorList>
            <person name="Moulin L."/>
        </authorList>
    </citation>
    <scope>NUCLEOTIDE SEQUENCE [LARGE SCALE GENOMIC DNA]</scope>
</reference>
<dbReference type="STRING" id="69974.MPLDJ20_60148"/>
<dbReference type="SUPFAM" id="SSF141868">
    <property type="entry name" value="EAL domain-like"/>
    <property type="match status" value="1"/>
</dbReference>
<evidence type="ECO:0000313" key="1">
    <source>
        <dbReference type="EMBL" id="CDX20735.1"/>
    </source>
</evidence>
<dbReference type="AlphaFoldDB" id="A0A090DUX1"/>
<dbReference type="EMBL" id="CCMZ01000027">
    <property type="protein sequence ID" value="CDX20735.1"/>
    <property type="molecule type" value="Genomic_DNA"/>
</dbReference>
<organism evidence="1 2">
    <name type="scientific">Mesorhizobium plurifarium</name>
    <dbReference type="NCBI Taxonomy" id="69974"/>
    <lineage>
        <taxon>Bacteria</taxon>
        <taxon>Pseudomonadati</taxon>
        <taxon>Pseudomonadota</taxon>
        <taxon>Alphaproteobacteria</taxon>
        <taxon>Hyphomicrobiales</taxon>
        <taxon>Phyllobacteriaceae</taxon>
        <taxon>Mesorhizobium</taxon>
    </lineage>
</organism>
<protein>
    <recommendedName>
        <fullName evidence="3">EAL domain-containing protein</fullName>
    </recommendedName>
</protein>
<sequence>MPGSSCQPGAVQADAPVHPTSRALVSLRSEAVATGFGQSPSDSPDSALRAGCSRFQGYFFGKPAPRDRASALCAAAREPLALTA</sequence>
<evidence type="ECO:0000313" key="2">
    <source>
        <dbReference type="Proteomes" id="UP000045285"/>
    </source>
</evidence>